<evidence type="ECO:0000313" key="1">
    <source>
        <dbReference type="EMBL" id="GAU87360.1"/>
    </source>
</evidence>
<name>A0A1D1UFP2_RAMVA</name>
<sequence length="82" mass="9018">MSRGSDITSGNALGYNQTINSLHSSYITATLLNQDAAGHSTLRQKIDQAVAVFLYEEATRLGFPYRPDTPISTEEHNFDSIV</sequence>
<dbReference type="EMBL" id="BDGG01000001">
    <property type="protein sequence ID" value="GAU87360.1"/>
    <property type="molecule type" value="Genomic_DNA"/>
</dbReference>
<proteinExistence type="predicted"/>
<accession>A0A1D1UFP2</accession>
<dbReference type="Proteomes" id="UP000186922">
    <property type="component" value="Unassembled WGS sequence"/>
</dbReference>
<evidence type="ECO:0000313" key="2">
    <source>
        <dbReference type="Proteomes" id="UP000186922"/>
    </source>
</evidence>
<organism evidence="1 2">
    <name type="scientific">Ramazzottius varieornatus</name>
    <name type="common">Water bear</name>
    <name type="synonym">Tardigrade</name>
    <dbReference type="NCBI Taxonomy" id="947166"/>
    <lineage>
        <taxon>Eukaryota</taxon>
        <taxon>Metazoa</taxon>
        <taxon>Ecdysozoa</taxon>
        <taxon>Tardigrada</taxon>
        <taxon>Eutardigrada</taxon>
        <taxon>Parachela</taxon>
        <taxon>Hypsibioidea</taxon>
        <taxon>Ramazzottiidae</taxon>
        <taxon>Ramazzottius</taxon>
    </lineage>
</organism>
<dbReference type="AlphaFoldDB" id="A0A1D1UFP2"/>
<comment type="caution">
    <text evidence="1">The sequence shown here is derived from an EMBL/GenBank/DDBJ whole genome shotgun (WGS) entry which is preliminary data.</text>
</comment>
<gene>
    <name evidence="1" type="primary">RvY_00226-1</name>
    <name evidence="1" type="synonym">RvY_00226.1</name>
    <name evidence="1" type="ORF">RvY_00226</name>
</gene>
<reference evidence="1 2" key="1">
    <citation type="journal article" date="2016" name="Nat. Commun.">
        <title>Extremotolerant tardigrade genome and improved radiotolerance of human cultured cells by tardigrade-unique protein.</title>
        <authorList>
            <person name="Hashimoto T."/>
            <person name="Horikawa D.D."/>
            <person name="Saito Y."/>
            <person name="Kuwahara H."/>
            <person name="Kozuka-Hata H."/>
            <person name="Shin-I T."/>
            <person name="Minakuchi Y."/>
            <person name="Ohishi K."/>
            <person name="Motoyama A."/>
            <person name="Aizu T."/>
            <person name="Enomoto A."/>
            <person name="Kondo K."/>
            <person name="Tanaka S."/>
            <person name="Hara Y."/>
            <person name="Koshikawa S."/>
            <person name="Sagara H."/>
            <person name="Miura T."/>
            <person name="Yokobori S."/>
            <person name="Miyagawa K."/>
            <person name="Suzuki Y."/>
            <person name="Kubo T."/>
            <person name="Oyama M."/>
            <person name="Kohara Y."/>
            <person name="Fujiyama A."/>
            <person name="Arakawa K."/>
            <person name="Katayama T."/>
            <person name="Toyoda A."/>
            <person name="Kunieda T."/>
        </authorList>
    </citation>
    <scope>NUCLEOTIDE SEQUENCE [LARGE SCALE GENOMIC DNA]</scope>
    <source>
        <strain evidence="1 2">YOKOZUNA-1</strain>
    </source>
</reference>
<keyword evidence="2" id="KW-1185">Reference proteome</keyword>
<protein>
    <submittedName>
        <fullName evidence="1">Uncharacterized protein</fullName>
    </submittedName>
</protein>